<dbReference type="PROSITE" id="PS50293">
    <property type="entry name" value="TPR_REGION"/>
    <property type="match status" value="3"/>
</dbReference>
<dbReference type="SUPFAM" id="SSF48452">
    <property type="entry name" value="TPR-like"/>
    <property type="match status" value="1"/>
</dbReference>
<dbReference type="Gene3D" id="1.25.40.10">
    <property type="entry name" value="Tetratricopeptide repeat domain"/>
    <property type="match status" value="2"/>
</dbReference>
<keyword evidence="1" id="KW-0677">Repeat</keyword>
<evidence type="ECO:0000256" key="1">
    <source>
        <dbReference type="ARBA" id="ARBA00022737"/>
    </source>
</evidence>
<evidence type="ECO:0000256" key="2">
    <source>
        <dbReference type="ARBA" id="ARBA00022803"/>
    </source>
</evidence>
<dbReference type="PROSITE" id="PS50005">
    <property type="entry name" value="TPR"/>
    <property type="match status" value="7"/>
</dbReference>
<gene>
    <name evidence="3" type="ORF">MNBD_NITROSPINAE05-572</name>
</gene>
<accession>A0A3B1DDD2</accession>
<sequence>MQLLTSLKKLLGRLFSRKQNTTPKKLPEKRTHEELLGLLEKYKEAVRVNPQDGMGHYNLGEVYIDLSRFSEALPSLQEAIRINPKHRSAYYQLGFAMIEMGRDEEAIEPLETSLQLSAKSQATKKRLAQAHTNISVMLGRRKQFKESMHHIQEAIRVQPDYGPAYLSMGICLTDLGRYEEALEQFKKALQLDKNLVVDANYNFGIVYSKLGSPEKAIEHYQEAIKVNPKSALPNLNLGMIYAKQKNYAAAILPLRTAIKVSPKMAREANFKLGVALMKLKRFQEAVPPLQEAVQITPNNETVRDFLAEGLYQASKPLRQNDKTAEEIDTLKEAVSVNPEHMMAHFALAQAYDKTHQGHNAITHTLIAKHFFVEAHKDEWIGKALQTIKQFFKKYNYTQNDFAKLRIPRK</sequence>
<organism evidence="3">
    <name type="scientific">hydrothermal vent metagenome</name>
    <dbReference type="NCBI Taxonomy" id="652676"/>
    <lineage>
        <taxon>unclassified sequences</taxon>
        <taxon>metagenomes</taxon>
        <taxon>ecological metagenomes</taxon>
    </lineage>
</organism>
<dbReference type="Pfam" id="PF13424">
    <property type="entry name" value="TPR_12"/>
    <property type="match status" value="1"/>
</dbReference>
<dbReference type="InterPro" id="IPR011990">
    <property type="entry name" value="TPR-like_helical_dom_sf"/>
</dbReference>
<dbReference type="PANTHER" id="PTHR44858:SF1">
    <property type="entry name" value="UDP-N-ACETYLGLUCOSAMINE--PEPTIDE N-ACETYLGLUCOSAMINYLTRANSFERASE SPINDLY-RELATED"/>
    <property type="match status" value="1"/>
</dbReference>
<dbReference type="PANTHER" id="PTHR44858">
    <property type="entry name" value="TETRATRICOPEPTIDE REPEAT PROTEIN 6"/>
    <property type="match status" value="1"/>
</dbReference>
<keyword evidence="2" id="KW-0802">TPR repeat</keyword>
<dbReference type="SMART" id="SM00028">
    <property type="entry name" value="TPR"/>
    <property type="match status" value="8"/>
</dbReference>
<dbReference type="AlphaFoldDB" id="A0A3B1DDD2"/>
<reference evidence="3" key="1">
    <citation type="submission" date="2018-06" db="EMBL/GenBank/DDBJ databases">
        <authorList>
            <person name="Zhirakovskaya E."/>
        </authorList>
    </citation>
    <scope>NUCLEOTIDE SEQUENCE</scope>
</reference>
<dbReference type="EMBL" id="UOGG01000089">
    <property type="protein sequence ID" value="VAX29715.1"/>
    <property type="molecule type" value="Genomic_DNA"/>
</dbReference>
<dbReference type="InterPro" id="IPR019734">
    <property type="entry name" value="TPR_rpt"/>
</dbReference>
<dbReference type="Pfam" id="PF13414">
    <property type="entry name" value="TPR_11"/>
    <property type="match status" value="1"/>
</dbReference>
<dbReference type="Pfam" id="PF13432">
    <property type="entry name" value="TPR_16"/>
    <property type="match status" value="1"/>
</dbReference>
<dbReference type="InterPro" id="IPR050498">
    <property type="entry name" value="Ycf3"/>
</dbReference>
<name>A0A3B1DDD2_9ZZZZ</name>
<evidence type="ECO:0000313" key="3">
    <source>
        <dbReference type="EMBL" id="VAX29715.1"/>
    </source>
</evidence>
<protein>
    <submittedName>
        <fullName evidence="3">Uncharacterized protein</fullName>
    </submittedName>
</protein>
<proteinExistence type="predicted"/>